<dbReference type="InterPro" id="IPR025953">
    <property type="entry name" value="YlbD_coat"/>
</dbReference>
<dbReference type="EMBL" id="JAUSTR010000001">
    <property type="protein sequence ID" value="MDQ0161608.1"/>
    <property type="molecule type" value="Genomic_DNA"/>
</dbReference>
<dbReference type="RefSeq" id="WP_044896144.1">
    <property type="nucleotide sequence ID" value="NZ_JAUSTR010000001.1"/>
</dbReference>
<organism evidence="2 3">
    <name type="scientific">Aeribacillus alveayuensis</name>
    <dbReference type="NCBI Taxonomy" id="279215"/>
    <lineage>
        <taxon>Bacteria</taxon>
        <taxon>Bacillati</taxon>
        <taxon>Bacillota</taxon>
        <taxon>Bacilli</taxon>
        <taxon>Bacillales</taxon>
        <taxon>Bacillaceae</taxon>
        <taxon>Aeribacillus</taxon>
    </lineage>
</organism>
<gene>
    <name evidence="2" type="ORF">J2S06_000678</name>
</gene>
<evidence type="ECO:0008006" key="4">
    <source>
        <dbReference type="Google" id="ProtNLM"/>
    </source>
</evidence>
<protein>
    <recommendedName>
        <fullName evidence="4">Coat protein YlbD-like</fullName>
    </recommendedName>
</protein>
<dbReference type="Proteomes" id="UP001225646">
    <property type="component" value="Unassembled WGS sequence"/>
</dbReference>
<name>A0ABT9VKV0_9BACI</name>
<sequence>MPKSDKQAMIEEFKEFIRLHPKLIEEVRKGEKKWKDIFEDWRLLGSQDPIWDKYKDEKESKRSSSNGKSSLWTSLLTTFQKMDVDQVNENLYKMNDAISSIQELIQKFSPKHPQTRKIQRENPFLFRKD</sequence>
<comment type="caution">
    <text evidence="2">The sequence shown here is derived from an EMBL/GenBank/DDBJ whole genome shotgun (WGS) entry which is preliminary data.</text>
</comment>
<evidence type="ECO:0000313" key="3">
    <source>
        <dbReference type="Proteomes" id="UP001225646"/>
    </source>
</evidence>
<evidence type="ECO:0000313" key="2">
    <source>
        <dbReference type="EMBL" id="MDQ0161608.1"/>
    </source>
</evidence>
<accession>A0ABT9VKV0</accession>
<feature type="region of interest" description="Disordered" evidence="1">
    <location>
        <begin position="110"/>
        <end position="129"/>
    </location>
</feature>
<keyword evidence="3" id="KW-1185">Reference proteome</keyword>
<proteinExistence type="predicted"/>
<dbReference type="Pfam" id="PF14071">
    <property type="entry name" value="YlbD_coat"/>
    <property type="match status" value="1"/>
</dbReference>
<evidence type="ECO:0000256" key="1">
    <source>
        <dbReference type="SAM" id="MobiDB-lite"/>
    </source>
</evidence>
<reference evidence="2 3" key="1">
    <citation type="submission" date="2023-07" db="EMBL/GenBank/DDBJ databases">
        <title>Genomic Encyclopedia of Type Strains, Phase IV (KMG-IV): sequencing the most valuable type-strain genomes for metagenomic binning, comparative biology and taxonomic classification.</title>
        <authorList>
            <person name="Goeker M."/>
        </authorList>
    </citation>
    <scope>NUCLEOTIDE SEQUENCE [LARGE SCALE GENOMIC DNA]</scope>
    <source>
        <strain evidence="2 3">DSM 19092</strain>
    </source>
</reference>